<dbReference type="PANTHER" id="PTHR28160">
    <property type="entry name" value="54S RIBOSOMAL PROTEIN L15, MITOCHONDRIAL"/>
    <property type="match status" value="1"/>
</dbReference>
<sequence length="324" mass="36776">MNRTSQQLSRFSTQIPQAAPKRIAASFKPGPFRGALLASEPRQDHDQQPQHDYSASQLLRAARTTPSSSSASPPATTTLHFPHSRLIRQHLDELLYPLTFSDQLACRIVSSKNLLKSQHALDALEHHAPGGVGFARLGEHNSKLSFIGRRAMHFALSNFLLHAPRPPTPPPSPSSDPHHHRYRSGRPTSEVIEDALLTKFVLGQTRPAPHPSTTHQSSQRHRALDGPGTRRRSDRRRSHGRTRRKTQHRRLPLPRPPPPLLPSRSRPPARHQGRPNARPRAREPRRRARRLEIPPHRALPRQQPRPAAGLRRAQYPRTRRRCRL</sequence>
<accession>A0A180GY99</accession>
<dbReference type="EnsemblFungi" id="PTTG_08583-t43_1">
    <property type="protein sequence ID" value="PTTG_08583-t43_1-p1"/>
    <property type="gene ID" value="PTTG_08583"/>
</dbReference>
<feature type="non-terminal residue" evidence="2">
    <location>
        <position position="324"/>
    </location>
</feature>
<reference evidence="3" key="4">
    <citation type="submission" date="2025-05" db="UniProtKB">
        <authorList>
            <consortium name="EnsemblFungi"/>
        </authorList>
    </citation>
    <scope>IDENTIFICATION</scope>
    <source>
        <strain evidence="3">isolate 1-1 / race 1 (BBBD)</strain>
    </source>
</reference>
<protein>
    <submittedName>
        <fullName evidence="2 3">Uncharacterized protein</fullName>
    </submittedName>
</protein>
<name>A0A180GY99_PUCT1</name>
<keyword evidence="4" id="KW-1185">Reference proteome</keyword>
<feature type="compositionally biased region" description="Basic residues" evidence="1">
    <location>
        <begin position="267"/>
        <end position="289"/>
    </location>
</feature>
<evidence type="ECO:0000313" key="4">
    <source>
        <dbReference type="Proteomes" id="UP000005240"/>
    </source>
</evidence>
<reference evidence="2" key="2">
    <citation type="submission" date="2016-05" db="EMBL/GenBank/DDBJ databases">
        <title>Comparative analysis highlights variable genome content of wheat rusts and divergence of the mating loci.</title>
        <authorList>
            <person name="Cuomo C.A."/>
            <person name="Bakkeren G."/>
            <person name="Szabo L."/>
            <person name="Khalil H."/>
            <person name="Joly D."/>
            <person name="Goldberg J."/>
            <person name="Young S."/>
            <person name="Zeng Q."/>
            <person name="Fellers J."/>
        </authorList>
    </citation>
    <scope>NUCLEOTIDE SEQUENCE [LARGE SCALE GENOMIC DNA]</scope>
    <source>
        <strain evidence="2">1-1 BBBD Race 1</strain>
    </source>
</reference>
<feature type="region of interest" description="Disordered" evidence="1">
    <location>
        <begin position="1"/>
        <end position="52"/>
    </location>
</feature>
<dbReference type="AlphaFoldDB" id="A0A180GY99"/>
<evidence type="ECO:0000313" key="3">
    <source>
        <dbReference type="EnsemblFungi" id="PTTG_08583-t43_1-p1"/>
    </source>
</evidence>
<dbReference type="PANTHER" id="PTHR28160:SF1">
    <property type="entry name" value="LARGE RIBOSOMAL SUBUNIT PROTEIN ML57"/>
    <property type="match status" value="1"/>
</dbReference>
<reference evidence="2" key="1">
    <citation type="submission" date="2009-11" db="EMBL/GenBank/DDBJ databases">
        <authorList>
            <consortium name="The Broad Institute Genome Sequencing Platform"/>
            <person name="Ward D."/>
            <person name="Feldgarden M."/>
            <person name="Earl A."/>
            <person name="Young S.K."/>
            <person name="Zeng Q."/>
            <person name="Koehrsen M."/>
            <person name="Alvarado L."/>
            <person name="Berlin A."/>
            <person name="Bochicchio J."/>
            <person name="Borenstein D."/>
            <person name="Chapman S.B."/>
            <person name="Chen Z."/>
            <person name="Engels R."/>
            <person name="Freedman E."/>
            <person name="Gellesch M."/>
            <person name="Goldberg J."/>
            <person name="Griggs A."/>
            <person name="Gujja S."/>
            <person name="Heilman E."/>
            <person name="Heiman D."/>
            <person name="Hepburn T."/>
            <person name="Howarth C."/>
            <person name="Jen D."/>
            <person name="Larson L."/>
            <person name="Lewis B."/>
            <person name="Mehta T."/>
            <person name="Park D."/>
            <person name="Pearson M."/>
            <person name="Roberts A."/>
            <person name="Saif S."/>
            <person name="Shea T."/>
            <person name="Shenoy N."/>
            <person name="Sisk P."/>
            <person name="Stolte C."/>
            <person name="Sykes S."/>
            <person name="Thomson T."/>
            <person name="Walk T."/>
            <person name="White J."/>
            <person name="Yandava C."/>
            <person name="Izard J."/>
            <person name="Baranova O.V."/>
            <person name="Blanton J.M."/>
            <person name="Tanner A.C."/>
            <person name="Dewhirst F.E."/>
            <person name="Haas B."/>
            <person name="Nusbaum C."/>
            <person name="Birren B."/>
        </authorList>
    </citation>
    <scope>NUCLEOTIDE SEQUENCE [LARGE SCALE GENOMIC DNA]</scope>
    <source>
        <strain evidence="2">1-1 BBBD Race 1</strain>
    </source>
</reference>
<gene>
    <name evidence="2" type="ORF">PTTG_08583</name>
</gene>
<dbReference type="OrthoDB" id="2281895at2759"/>
<organism evidence="2">
    <name type="scientific">Puccinia triticina (isolate 1-1 / race 1 (BBBD))</name>
    <name type="common">Brown leaf rust fungus</name>
    <dbReference type="NCBI Taxonomy" id="630390"/>
    <lineage>
        <taxon>Eukaryota</taxon>
        <taxon>Fungi</taxon>
        <taxon>Dikarya</taxon>
        <taxon>Basidiomycota</taxon>
        <taxon>Pucciniomycotina</taxon>
        <taxon>Pucciniomycetes</taxon>
        <taxon>Pucciniales</taxon>
        <taxon>Pucciniaceae</taxon>
        <taxon>Puccinia</taxon>
    </lineage>
</organism>
<dbReference type="GO" id="GO:0005762">
    <property type="term" value="C:mitochondrial large ribosomal subunit"/>
    <property type="evidence" value="ECO:0007669"/>
    <property type="project" value="InterPro"/>
</dbReference>
<dbReference type="VEuPathDB" id="FungiDB:PTTG_08583"/>
<evidence type="ECO:0000256" key="1">
    <source>
        <dbReference type="SAM" id="MobiDB-lite"/>
    </source>
</evidence>
<evidence type="ECO:0000313" key="2">
    <source>
        <dbReference type="EMBL" id="OAV97826.1"/>
    </source>
</evidence>
<dbReference type="GO" id="GO:0003735">
    <property type="term" value="F:structural constituent of ribosome"/>
    <property type="evidence" value="ECO:0007669"/>
    <property type="project" value="InterPro"/>
</dbReference>
<feature type="region of interest" description="Disordered" evidence="1">
    <location>
        <begin position="162"/>
        <end position="186"/>
    </location>
</feature>
<dbReference type="GO" id="GO:0032543">
    <property type="term" value="P:mitochondrial translation"/>
    <property type="evidence" value="ECO:0007669"/>
    <property type="project" value="InterPro"/>
</dbReference>
<dbReference type="InterPro" id="IPR040030">
    <property type="entry name" value="Ribosomal_mL57"/>
</dbReference>
<feature type="compositionally biased region" description="Polar residues" evidence="1">
    <location>
        <begin position="1"/>
        <end position="16"/>
    </location>
</feature>
<proteinExistence type="predicted"/>
<feature type="compositionally biased region" description="Pro residues" evidence="1">
    <location>
        <begin position="164"/>
        <end position="174"/>
    </location>
</feature>
<feature type="compositionally biased region" description="Basic residues" evidence="1">
    <location>
        <begin position="229"/>
        <end position="252"/>
    </location>
</feature>
<dbReference type="Proteomes" id="UP000005240">
    <property type="component" value="Unassembled WGS sequence"/>
</dbReference>
<reference evidence="3 4" key="3">
    <citation type="journal article" date="2017" name="G3 (Bethesda)">
        <title>Comparative analysis highlights variable genome content of wheat rusts and divergence of the mating loci.</title>
        <authorList>
            <person name="Cuomo C.A."/>
            <person name="Bakkeren G."/>
            <person name="Khalil H.B."/>
            <person name="Panwar V."/>
            <person name="Joly D."/>
            <person name="Linning R."/>
            <person name="Sakthikumar S."/>
            <person name="Song X."/>
            <person name="Adiconis X."/>
            <person name="Fan L."/>
            <person name="Goldberg J.M."/>
            <person name="Levin J.Z."/>
            <person name="Young S."/>
            <person name="Zeng Q."/>
            <person name="Anikster Y."/>
            <person name="Bruce M."/>
            <person name="Wang M."/>
            <person name="Yin C."/>
            <person name="McCallum B."/>
            <person name="Szabo L.J."/>
            <person name="Hulbert S."/>
            <person name="Chen X."/>
            <person name="Fellers J.P."/>
        </authorList>
    </citation>
    <scope>NUCLEOTIDE SEQUENCE</scope>
    <source>
        <strain evidence="4">Isolate 1-1 / race 1 (BBBD)</strain>
        <strain evidence="3">isolate 1-1 / race 1 (BBBD)</strain>
    </source>
</reference>
<dbReference type="EMBL" id="ADAS02000010">
    <property type="protein sequence ID" value="OAV97826.1"/>
    <property type="molecule type" value="Genomic_DNA"/>
</dbReference>
<feature type="region of interest" description="Disordered" evidence="1">
    <location>
        <begin position="205"/>
        <end position="324"/>
    </location>
</feature>